<evidence type="ECO:0000313" key="4">
    <source>
        <dbReference type="Proteomes" id="UP001254488"/>
    </source>
</evidence>
<proteinExistence type="predicted"/>
<accession>A0ABU2YA06</accession>
<name>A0ABU2YA06_9FLAO</name>
<dbReference type="RefSeq" id="WP_311331528.1">
    <property type="nucleotide sequence ID" value="NZ_JAVRHZ010000001.1"/>
</dbReference>
<protein>
    <recommendedName>
        <fullName evidence="5">Right handed beta helix domain-containing protein</fullName>
    </recommendedName>
</protein>
<gene>
    <name evidence="3" type="ORF">RM538_01020</name>
</gene>
<sequence>MKYLYGLAILCCLVLWSSCRNDFETVPSTGSLEFSRDTVFLDTIFTNIGSSTYNLTVYNRSDEDISVPNVGLADGENSNYRLNVDGLPGKTFENVQIRANDSIFIFIETTFDVAPTNELEFLYTDQIVFDSGANEQKVELVTLVQDAIFLFPEDLGNGMFETLNLGTDEEGNDILIEGFFLDNTELTFTNEKPYVIYGFAAVPPGETLEIQPGARVHFHENSGILVANTGSIKANGQPSSDPEVMEGEIIFESDRLEPGFSDIPGQWGTIWCTAGSTDNEFSYVTIKNAIVGIRMDSNDGDETLSLSNVQIYNSSFFGIQTLTGNIYGENVVINNSGLVSLNIGFGGTYTFNHCTFANYWTNSFRSFPTLILDNSVQTGETTFETMPLSATFNNCIVFGNEQREYAIVREGNDPFNFSFTNSLMRFEDPDGEFADNPLYSDPAFYPNTIFNQDPLFQDTENNNFNIEQGASAAQGIGANGVPPATDLNGTPRATPPDAGAYEATVFPDPEG</sequence>
<evidence type="ECO:0000256" key="1">
    <source>
        <dbReference type="SAM" id="MobiDB-lite"/>
    </source>
</evidence>
<evidence type="ECO:0008006" key="5">
    <source>
        <dbReference type="Google" id="ProtNLM"/>
    </source>
</evidence>
<dbReference type="PROSITE" id="PS51257">
    <property type="entry name" value="PROKAR_LIPOPROTEIN"/>
    <property type="match status" value="1"/>
</dbReference>
<feature type="signal peptide" evidence="2">
    <location>
        <begin position="1"/>
        <end position="22"/>
    </location>
</feature>
<organism evidence="3 4">
    <name type="scientific">Patiriisocius hiemis</name>
    <dbReference type="NCBI Taxonomy" id="3075604"/>
    <lineage>
        <taxon>Bacteria</taxon>
        <taxon>Pseudomonadati</taxon>
        <taxon>Bacteroidota</taxon>
        <taxon>Flavobacteriia</taxon>
        <taxon>Flavobacteriales</taxon>
        <taxon>Flavobacteriaceae</taxon>
        <taxon>Patiriisocius</taxon>
    </lineage>
</organism>
<evidence type="ECO:0000313" key="3">
    <source>
        <dbReference type="EMBL" id="MDT0554567.1"/>
    </source>
</evidence>
<reference evidence="3 4" key="1">
    <citation type="submission" date="2023-09" db="EMBL/GenBank/DDBJ databases">
        <authorList>
            <person name="Rey-Velasco X."/>
        </authorList>
    </citation>
    <scope>NUCLEOTIDE SEQUENCE [LARGE SCALE GENOMIC DNA]</scope>
    <source>
        <strain evidence="3 4">W242</strain>
    </source>
</reference>
<keyword evidence="2" id="KW-0732">Signal</keyword>
<comment type="caution">
    <text evidence="3">The sequence shown here is derived from an EMBL/GenBank/DDBJ whole genome shotgun (WGS) entry which is preliminary data.</text>
</comment>
<feature type="chain" id="PRO_5045489273" description="Right handed beta helix domain-containing protein" evidence="2">
    <location>
        <begin position="23"/>
        <end position="511"/>
    </location>
</feature>
<evidence type="ECO:0000256" key="2">
    <source>
        <dbReference type="SAM" id="SignalP"/>
    </source>
</evidence>
<feature type="region of interest" description="Disordered" evidence="1">
    <location>
        <begin position="476"/>
        <end position="511"/>
    </location>
</feature>
<dbReference type="EMBL" id="JAVRHZ010000001">
    <property type="protein sequence ID" value="MDT0554567.1"/>
    <property type="molecule type" value="Genomic_DNA"/>
</dbReference>
<keyword evidence="4" id="KW-1185">Reference proteome</keyword>
<dbReference type="Proteomes" id="UP001254488">
    <property type="component" value="Unassembled WGS sequence"/>
</dbReference>